<dbReference type="Pfam" id="PF00501">
    <property type="entry name" value="AMP-binding"/>
    <property type="match status" value="1"/>
</dbReference>
<protein>
    <submittedName>
        <fullName evidence="5">(2,3-dihydroxybenzoyl)adenylate synthase</fullName>
    </submittedName>
</protein>
<dbReference type="PROSITE" id="PS00455">
    <property type="entry name" value="AMP_BINDING"/>
    <property type="match status" value="1"/>
</dbReference>
<dbReference type="InterPro" id="IPR042099">
    <property type="entry name" value="ANL_N_sf"/>
</dbReference>
<feature type="domain" description="AMP-dependent synthetase/ligase" evidence="3">
    <location>
        <begin position="35"/>
        <end position="401"/>
    </location>
</feature>
<reference evidence="5 6" key="1">
    <citation type="submission" date="2018-11" db="EMBL/GenBank/DDBJ databases">
        <title>Draft genome sequence of Gordonia sp. RS15-1S isolated from rice stems.</title>
        <authorList>
            <person name="Muangham S."/>
        </authorList>
    </citation>
    <scope>NUCLEOTIDE SEQUENCE [LARGE SCALE GENOMIC DNA]</scope>
    <source>
        <strain evidence="5 6">RS15-1S</strain>
    </source>
</reference>
<dbReference type="Pfam" id="PF13193">
    <property type="entry name" value="AMP-binding_C"/>
    <property type="match status" value="1"/>
</dbReference>
<evidence type="ECO:0000313" key="6">
    <source>
        <dbReference type="Proteomes" id="UP000267536"/>
    </source>
</evidence>
<evidence type="ECO:0000256" key="2">
    <source>
        <dbReference type="ARBA" id="ARBA00022598"/>
    </source>
</evidence>
<organism evidence="5 6">
    <name type="scientific">Gordonia oryzae</name>
    <dbReference type="NCBI Taxonomy" id="2487349"/>
    <lineage>
        <taxon>Bacteria</taxon>
        <taxon>Bacillati</taxon>
        <taxon>Actinomycetota</taxon>
        <taxon>Actinomycetes</taxon>
        <taxon>Mycobacteriales</taxon>
        <taxon>Gordoniaceae</taxon>
        <taxon>Gordonia</taxon>
    </lineage>
</organism>
<keyword evidence="6" id="KW-1185">Reference proteome</keyword>
<comment type="similarity">
    <text evidence="1">Belongs to the ATP-dependent AMP-binding enzyme family.</text>
</comment>
<proteinExistence type="inferred from homology"/>
<dbReference type="OrthoDB" id="9803968at2"/>
<dbReference type="InterPro" id="IPR000873">
    <property type="entry name" value="AMP-dep_synth/lig_dom"/>
</dbReference>
<dbReference type="InterPro" id="IPR025110">
    <property type="entry name" value="AMP-bd_C"/>
</dbReference>
<dbReference type="PANTHER" id="PTHR43201:SF5">
    <property type="entry name" value="MEDIUM-CHAIN ACYL-COA LIGASE ACSF2, MITOCHONDRIAL"/>
    <property type="match status" value="1"/>
</dbReference>
<dbReference type="RefSeq" id="WP_123931262.1">
    <property type="nucleotide sequence ID" value="NZ_JBPSDP010000010.1"/>
</dbReference>
<dbReference type="Gene3D" id="3.30.300.30">
    <property type="match status" value="1"/>
</dbReference>
<feature type="domain" description="AMP-binding enzyme C-terminal" evidence="4">
    <location>
        <begin position="455"/>
        <end position="532"/>
    </location>
</feature>
<dbReference type="GO" id="GO:0006631">
    <property type="term" value="P:fatty acid metabolic process"/>
    <property type="evidence" value="ECO:0007669"/>
    <property type="project" value="TreeGrafter"/>
</dbReference>
<dbReference type="SUPFAM" id="SSF56801">
    <property type="entry name" value="Acetyl-CoA synthetase-like"/>
    <property type="match status" value="1"/>
</dbReference>
<dbReference type="EMBL" id="RKMH01000010">
    <property type="protein sequence ID" value="RPA59038.1"/>
    <property type="molecule type" value="Genomic_DNA"/>
</dbReference>
<dbReference type="Gene3D" id="3.40.50.12780">
    <property type="entry name" value="N-terminal domain of ligase-like"/>
    <property type="match status" value="1"/>
</dbReference>
<comment type="caution">
    <text evidence="5">The sequence shown here is derived from an EMBL/GenBank/DDBJ whole genome shotgun (WGS) entry which is preliminary data.</text>
</comment>
<evidence type="ECO:0000256" key="1">
    <source>
        <dbReference type="ARBA" id="ARBA00006432"/>
    </source>
</evidence>
<evidence type="ECO:0000313" key="5">
    <source>
        <dbReference type="EMBL" id="RPA59038.1"/>
    </source>
</evidence>
<dbReference type="InterPro" id="IPR045851">
    <property type="entry name" value="AMP-bd_C_sf"/>
</dbReference>
<evidence type="ECO:0000259" key="3">
    <source>
        <dbReference type="Pfam" id="PF00501"/>
    </source>
</evidence>
<keyword evidence="2" id="KW-0436">Ligase</keyword>
<dbReference type="Proteomes" id="UP000267536">
    <property type="component" value="Unassembled WGS sequence"/>
</dbReference>
<accession>A0A3N4GAT8</accession>
<name>A0A3N4GAT8_9ACTN</name>
<sequence length="561" mass="60805">MKLTQWQDDVEPFDEADAARYREVWGSATIGQELAAQATRTPDALALIGPDRSLTYRELDDETDRIGAGLLDAGLRPGAAVMLQLDNDVATVVAWYALMKAALIPVCTLSAHRGNEIRQIAAQTHAAGHIVQLRHRSFDLLAFARSLAEQDGSQRLVFPLDDAPGSLMTAGADLSPERVRELVDAAQAQIDPDDVAVFQLSGGTTGVPKVIPRQHQEYWYNALAWAQRLGWESDVRVLHIVPLVHNAGIVCALHAAHAVGGAFVIGRPDPDDMLDVMTRLEITDMLIPPGLAAGIVAHPGLDAATRSLRRITMGGSEISDAVFEAFESRGVPVLNMFGMGEGLCMVSPLGAPRSVRQHGIGTPLSRLDEVRVLRLGEEVEVDDGVVGELCARGPYTIRGYLAAPERNAVAFTSDGFYRTGDLVARHQWDGGVYYTFEGRAKDLVNRGGEKISAAEVEGLVIGLPGLRRAALVAVPDERLGERGCLCVELEPTAPELTLDQIRRHLDDREVAKFKWPERLEHFDSLPTTPSAKIDKVRLSVLVAERSATSTTSHTANATTRS</sequence>
<gene>
    <name evidence="5" type="ORF">EF294_14545</name>
</gene>
<evidence type="ECO:0000259" key="4">
    <source>
        <dbReference type="Pfam" id="PF13193"/>
    </source>
</evidence>
<dbReference type="AlphaFoldDB" id="A0A3N4GAT8"/>
<dbReference type="PANTHER" id="PTHR43201">
    <property type="entry name" value="ACYL-COA SYNTHETASE"/>
    <property type="match status" value="1"/>
</dbReference>
<dbReference type="GO" id="GO:0031956">
    <property type="term" value="F:medium-chain fatty acid-CoA ligase activity"/>
    <property type="evidence" value="ECO:0007669"/>
    <property type="project" value="TreeGrafter"/>
</dbReference>
<dbReference type="InterPro" id="IPR020845">
    <property type="entry name" value="AMP-binding_CS"/>
</dbReference>